<accession>F1TIL1</accession>
<protein>
    <submittedName>
        <fullName evidence="1">Uncharacterized protein</fullName>
    </submittedName>
</protein>
<dbReference type="AlphaFoldDB" id="F1TIL1"/>
<dbReference type="STRING" id="588581.Cpap_0197"/>
<dbReference type="RefSeq" id="WP_004622499.1">
    <property type="nucleotide sequence ID" value="NZ_ACXX02000020.1"/>
</dbReference>
<dbReference type="EMBL" id="ACXX02000020">
    <property type="protein sequence ID" value="EGD45828.1"/>
    <property type="molecule type" value="Genomic_DNA"/>
</dbReference>
<evidence type="ECO:0000313" key="1">
    <source>
        <dbReference type="EMBL" id="EGD45828.1"/>
    </source>
</evidence>
<gene>
    <name evidence="1" type="ORF">Cpap_0197</name>
</gene>
<comment type="caution">
    <text evidence="1">The sequence shown here is derived from an EMBL/GenBank/DDBJ whole genome shotgun (WGS) entry which is preliminary data.</text>
</comment>
<dbReference type="eggNOG" id="ENOG5031806">
    <property type="taxonomic scope" value="Bacteria"/>
</dbReference>
<organism evidence="1 2">
    <name type="scientific">Ruminiclostridium papyrosolvens DSM 2782</name>
    <dbReference type="NCBI Taxonomy" id="588581"/>
    <lineage>
        <taxon>Bacteria</taxon>
        <taxon>Bacillati</taxon>
        <taxon>Bacillota</taxon>
        <taxon>Clostridia</taxon>
        <taxon>Eubacteriales</taxon>
        <taxon>Oscillospiraceae</taxon>
        <taxon>Ruminiclostridium</taxon>
    </lineage>
</organism>
<reference evidence="1" key="2">
    <citation type="submission" date="2011-01" db="EMBL/GenBank/DDBJ databases">
        <title>The Non-contiguous Finished genome of Clostridium papyrosolvens.</title>
        <authorList>
            <person name="Lucas S."/>
            <person name="Copeland A."/>
            <person name="Lapidus A."/>
            <person name="Cheng J.-F."/>
            <person name="Goodwin L."/>
            <person name="Pitluck S."/>
            <person name="Misra M."/>
            <person name="Chertkov O."/>
            <person name="Detter J.C."/>
            <person name="Han C."/>
            <person name="Tapia R."/>
            <person name="Land M."/>
            <person name="Hauser L."/>
            <person name="Kyrpides N."/>
            <person name="Ivanova N."/>
            <person name="Pagani I."/>
            <person name="Mouttaki H."/>
            <person name="He Z."/>
            <person name="Zhou J."/>
            <person name="Hemme C.L."/>
            <person name="Woyke T."/>
        </authorList>
    </citation>
    <scope>NUCLEOTIDE SEQUENCE [LARGE SCALE GENOMIC DNA]</scope>
    <source>
        <strain evidence="1">DSM 2782</strain>
    </source>
</reference>
<proteinExistence type="predicted"/>
<evidence type="ECO:0000313" key="2">
    <source>
        <dbReference type="Proteomes" id="UP000003860"/>
    </source>
</evidence>
<dbReference type="Proteomes" id="UP000003860">
    <property type="component" value="Unassembled WGS sequence"/>
</dbReference>
<sequence>MFKDRMKTDAIPERVYALCCALKKKSLSRNALRECVEPDEFASSSMRYFPNVFAAAIQLNLINESEGQVSLLIGKEKLTNMSEFRKEISLRAFNDDTSLFFQVSRAYLGANEEILGFDNVSKMSDFIQSKLANGMTVFEDDMRAWRFWAAYLGIGIIHDMFVIPNMYVRINDILNAIKFQKNKELTITELIQSIQPLCKEGLSSLVNKSFNMGFSNGLRQLHDSGRIELRYMPDSNDVWYLFKMEEHIIQSAITHVLIKG</sequence>
<reference evidence="1" key="1">
    <citation type="submission" date="2009-07" db="EMBL/GenBank/DDBJ databases">
        <authorList>
            <consortium name="US DOE Joint Genome Institute (JGI-PGF)"/>
            <person name="Lucas S."/>
            <person name="Copeland A."/>
            <person name="Lapidus A."/>
            <person name="Glavina del Rio T."/>
            <person name="Tice H."/>
            <person name="Bruce D."/>
            <person name="Goodwin L."/>
            <person name="Pitluck S."/>
            <person name="Larimer F."/>
            <person name="Land M.L."/>
            <person name="Mouttaki H."/>
            <person name="He Z."/>
            <person name="Zhou J."/>
            <person name="Hemme C.L."/>
        </authorList>
    </citation>
    <scope>NUCLEOTIDE SEQUENCE [LARGE SCALE GENOMIC DNA]</scope>
    <source>
        <strain evidence="1">DSM 2782</strain>
    </source>
</reference>
<name>F1TIL1_9FIRM</name>
<keyword evidence="2" id="KW-1185">Reference proteome</keyword>
<dbReference type="OrthoDB" id="2833849at2"/>